<dbReference type="OrthoDB" id="7873775at2"/>
<accession>A0A1H8LHT0</accession>
<evidence type="ECO:0000313" key="2">
    <source>
        <dbReference type="Proteomes" id="UP000198893"/>
    </source>
</evidence>
<dbReference type="EMBL" id="FODS01000001">
    <property type="protein sequence ID" value="SEO04619.1"/>
    <property type="molecule type" value="Genomic_DNA"/>
</dbReference>
<proteinExistence type="predicted"/>
<protein>
    <submittedName>
        <fullName evidence="1">Uncharacterized protein</fullName>
    </submittedName>
</protein>
<organism evidence="1 2">
    <name type="scientific">Salinihabitans flavidus</name>
    <dbReference type="NCBI Taxonomy" id="569882"/>
    <lineage>
        <taxon>Bacteria</taxon>
        <taxon>Pseudomonadati</taxon>
        <taxon>Pseudomonadota</taxon>
        <taxon>Alphaproteobacteria</taxon>
        <taxon>Rhodobacterales</taxon>
        <taxon>Roseobacteraceae</taxon>
        <taxon>Salinihabitans</taxon>
    </lineage>
</organism>
<name>A0A1H8LHT0_9RHOB</name>
<reference evidence="1 2" key="1">
    <citation type="submission" date="2016-10" db="EMBL/GenBank/DDBJ databases">
        <authorList>
            <person name="de Groot N.N."/>
        </authorList>
    </citation>
    <scope>NUCLEOTIDE SEQUENCE [LARGE SCALE GENOMIC DNA]</scope>
    <source>
        <strain evidence="1 2">DSM 27842</strain>
    </source>
</reference>
<dbReference type="STRING" id="569882.SAMN04490248_101147"/>
<evidence type="ECO:0000313" key="1">
    <source>
        <dbReference type="EMBL" id="SEO04619.1"/>
    </source>
</evidence>
<keyword evidence="2" id="KW-1185">Reference proteome</keyword>
<dbReference type="AlphaFoldDB" id="A0A1H8LHT0"/>
<dbReference type="Proteomes" id="UP000198893">
    <property type="component" value="Unassembled WGS sequence"/>
</dbReference>
<dbReference type="RefSeq" id="WP_093114717.1">
    <property type="nucleotide sequence ID" value="NZ_FODS01000001.1"/>
</dbReference>
<sequence>MEKVDVLYVNETVAVDCEQLAELHRRLGSSGAEDVVMRAMEELALRLTHAERLYREGALTEMPKCARSMAAIAEQVGMLTVAQVARDVTRCLDGADGVALAATVTRLMRIGERSISEIWELQDMTV</sequence>
<gene>
    <name evidence="1" type="ORF">SAMN04490248_101147</name>
</gene>